<reference evidence="3" key="1">
    <citation type="submission" date="2021-01" db="EMBL/GenBank/DDBJ databases">
        <title>Whole genome shotgun sequence of Virgisporangium aliadipatigenens NBRC 105644.</title>
        <authorList>
            <person name="Komaki H."/>
            <person name="Tamura T."/>
        </authorList>
    </citation>
    <scope>NUCLEOTIDE SEQUENCE</scope>
    <source>
        <strain evidence="3">NBRC 105644</strain>
    </source>
</reference>
<dbReference type="Pfam" id="PF17765">
    <property type="entry name" value="MLTR_LBD"/>
    <property type="match status" value="1"/>
</dbReference>
<comment type="caution">
    <text evidence="3">The sequence shown here is derived from an EMBL/GenBank/DDBJ whole genome shotgun (WGS) entry which is preliminary data.</text>
</comment>
<evidence type="ECO:0000259" key="2">
    <source>
        <dbReference type="PROSITE" id="PS50943"/>
    </source>
</evidence>
<dbReference type="PANTHER" id="PTHR35010">
    <property type="entry name" value="BLL4672 PROTEIN-RELATED"/>
    <property type="match status" value="1"/>
</dbReference>
<dbReference type="Pfam" id="PF13560">
    <property type="entry name" value="HTH_31"/>
    <property type="match status" value="1"/>
</dbReference>
<dbReference type="PANTHER" id="PTHR35010:SF4">
    <property type="entry name" value="BLL5781 PROTEIN"/>
    <property type="match status" value="1"/>
</dbReference>
<dbReference type="AlphaFoldDB" id="A0A8J3YGH0"/>
<organism evidence="3 4">
    <name type="scientific">Virgisporangium aliadipatigenens</name>
    <dbReference type="NCBI Taxonomy" id="741659"/>
    <lineage>
        <taxon>Bacteria</taxon>
        <taxon>Bacillati</taxon>
        <taxon>Actinomycetota</taxon>
        <taxon>Actinomycetes</taxon>
        <taxon>Micromonosporales</taxon>
        <taxon>Micromonosporaceae</taxon>
        <taxon>Virgisporangium</taxon>
    </lineage>
</organism>
<evidence type="ECO:0000313" key="3">
    <source>
        <dbReference type="EMBL" id="GIJ43967.1"/>
    </source>
</evidence>
<accession>A0A8J3YGH0</accession>
<gene>
    <name evidence="3" type="ORF">Val02_08530</name>
</gene>
<evidence type="ECO:0000313" key="4">
    <source>
        <dbReference type="Proteomes" id="UP000619260"/>
    </source>
</evidence>
<dbReference type="InterPro" id="IPR041413">
    <property type="entry name" value="MLTR_LBD"/>
</dbReference>
<keyword evidence="4" id="KW-1185">Reference proteome</keyword>
<dbReference type="InterPro" id="IPR001387">
    <property type="entry name" value="Cro/C1-type_HTH"/>
</dbReference>
<dbReference type="CDD" id="cd00093">
    <property type="entry name" value="HTH_XRE"/>
    <property type="match status" value="1"/>
</dbReference>
<dbReference type="SMART" id="SM00530">
    <property type="entry name" value="HTH_XRE"/>
    <property type="match status" value="1"/>
</dbReference>
<feature type="region of interest" description="Disordered" evidence="1">
    <location>
        <begin position="261"/>
        <end position="288"/>
    </location>
</feature>
<dbReference type="RefSeq" id="WP_203897560.1">
    <property type="nucleotide sequence ID" value="NZ_BOPF01000003.1"/>
</dbReference>
<dbReference type="GO" id="GO:0003677">
    <property type="term" value="F:DNA binding"/>
    <property type="evidence" value="ECO:0007669"/>
    <property type="project" value="InterPro"/>
</dbReference>
<proteinExistence type="predicted"/>
<dbReference type="PROSITE" id="PS50943">
    <property type="entry name" value="HTH_CROC1"/>
    <property type="match status" value="1"/>
</dbReference>
<dbReference type="Proteomes" id="UP000619260">
    <property type="component" value="Unassembled WGS sequence"/>
</dbReference>
<protein>
    <submittedName>
        <fullName evidence="3">Transcriptional regulator</fullName>
    </submittedName>
</protein>
<name>A0A8J3YGH0_9ACTN</name>
<dbReference type="EMBL" id="BOPF01000003">
    <property type="protein sequence ID" value="GIJ43967.1"/>
    <property type="molecule type" value="Genomic_DNA"/>
</dbReference>
<dbReference type="SUPFAM" id="SSF47413">
    <property type="entry name" value="lambda repressor-like DNA-binding domains"/>
    <property type="match status" value="1"/>
</dbReference>
<dbReference type="InterPro" id="IPR010982">
    <property type="entry name" value="Lambda_DNA-bd_dom_sf"/>
</dbReference>
<dbReference type="Gene3D" id="1.10.260.40">
    <property type="entry name" value="lambda repressor-like DNA-binding domains"/>
    <property type="match status" value="1"/>
</dbReference>
<sequence length="288" mass="31618">MTSPAGPFGTRLRQWRLHRGLSQLGLAGQVGSTGRHISFLETGRSRPSRQMVLRLADALDVGRADANDLLHAAGLHAEYPTVPLDGADLAPYRAALDRMLTAHGPYPGLLLDGHWNVVAANDACTALFGPAIVGSNFVRDALTDEAAAALVVNWPEVAWGGVDRLRQHQRRHPFDPLLRELLAAAETALADVPRPDPPAPQILVCPWFNVGNETIRTIGMVARFDHPAETTLDDIHVELMYPMDDTAERFFRNRAAARNHAHDVENGDRGSDLTPTLHRESTQRKEPE</sequence>
<dbReference type="Gene3D" id="3.30.450.180">
    <property type="match status" value="1"/>
</dbReference>
<feature type="domain" description="HTH cro/C1-type" evidence="2">
    <location>
        <begin position="12"/>
        <end position="69"/>
    </location>
</feature>
<evidence type="ECO:0000256" key="1">
    <source>
        <dbReference type="SAM" id="MobiDB-lite"/>
    </source>
</evidence>